<organism evidence="1 2">
    <name type="scientific">Nelumbo nucifera</name>
    <name type="common">Sacred lotus</name>
    <dbReference type="NCBI Taxonomy" id="4432"/>
    <lineage>
        <taxon>Eukaryota</taxon>
        <taxon>Viridiplantae</taxon>
        <taxon>Streptophyta</taxon>
        <taxon>Embryophyta</taxon>
        <taxon>Tracheophyta</taxon>
        <taxon>Spermatophyta</taxon>
        <taxon>Magnoliopsida</taxon>
        <taxon>Proteales</taxon>
        <taxon>Nelumbonaceae</taxon>
        <taxon>Nelumbo</taxon>
    </lineage>
</organism>
<evidence type="ECO:0000313" key="1">
    <source>
        <dbReference type="EMBL" id="DAD25228.1"/>
    </source>
</evidence>
<dbReference type="EMBL" id="DUZY01000001">
    <property type="protein sequence ID" value="DAD25228.1"/>
    <property type="molecule type" value="Genomic_DNA"/>
</dbReference>
<accession>A0A822Y6K2</accession>
<dbReference type="Proteomes" id="UP000607653">
    <property type="component" value="Unassembled WGS sequence"/>
</dbReference>
<dbReference type="AlphaFoldDB" id="A0A822Y6K2"/>
<name>A0A822Y6K2_NELNU</name>
<protein>
    <submittedName>
        <fullName evidence="1">Uncharacterized protein</fullName>
    </submittedName>
</protein>
<proteinExistence type="predicted"/>
<sequence>MFVEARHFSCSWIERGDLQKGKLGLAKVVGSIYLMTTKPRRRVVSISFKTSEFETNLTESERSRGAGMRVT</sequence>
<reference evidence="1 2" key="1">
    <citation type="journal article" date="2020" name="Mol. Biol. Evol.">
        <title>Distinct Expression and Methylation Patterns for Genes with Different Fates following a Single Whole-Genome Duplication in Flowering Plants.</title>
        <authorList>
            <person name="Shi T."/>
            <person name="Rahmani R.S."/>
            <person name="Gugger P.F."/>
            <person name="Wang M."/>
            <person name="Li H."/>
            <person name="Zhang Y."/>
            <person name="Li Z."/>
            <person name="Wang Q."/>
            <person name="Van de Peer Y."/>
            <person name="Marchal K."/>
            <person name="Chen J."/>
        </authorList>
    </citation>
    <scope>NUCLEOTIDE SEQUENCE [LARGE SCALE GENOMIC DNA]</scope>
    <source>
        <tissue evidence="1">Leaf</tissue>
    </source>
</reference>
<evidence type="ECO:0000313" key="2">
    <source>
        <dbReference type="Proteomes" id="UP000607653"/>
    </source>
</evidence>
<gene>
    <name evidence="1" type="ORF">HUJ06_026692</name>
</gene>
<keyword evidence="2" id="KW-1185">Reference proteome</keyword>
<comment type="caution">
    <text evidence="1">The sequence shown here is derived from an EMBL/GenBank/DDBJ whole genome shotgun (WGS) entry which is preliminary data.</text>
</comment>